<evidence type="ECO:0000259" key="1">
    <source>
        <dbReference type="Pfam" id="PF00534"/>
    </source>
</evidence>
<dbReference type="SUPFAM" id="SSF53756">
    <property type="entry name" value="UDP-Glycosyltransferase/glycogen phosphorylase"/>
    <property type="match status" value="1"/>
</dbReference>
<dbReference type="AlphaFoldDB" id="A0A1G8EV50"/>
<evidence type="ECO:0000313" key="3">
    <source>
        <dbReference type="EMBL" id="SDH73773.1"/>
    </source>
</evidence>
<reference evidence="4" key="1">
    <citation type="submission" date="2016-10" db="EMBL/GenBank/DDBJ databases">
        <authorList>
            <person name="Varghese N."/>
            <person name="Submissions S."/>
        </authorList>
    </citation>
    <scope>NUCLEOTIDE SEQUENCE [LARGE SCALE GENOMIC DNA]</scope>
    <source>
        <strain evidence="4">DSM 8344</strain>
    </source>
</reference>
<dbReference type="OrthoDB" id="9804196at2"/>
<dbReference type="PANTHER" id="PTHR45947:SF3">
    <property type="entry name" value="SULFOQUINOVOSYL TRANSFERASE SQD2"/>
    <property type="match status" value="1"/>
</dbReference>
<accession>A0A1G8EV50</accession>
<evidence type="ECO:0000259" key="2">
    <source>
        <dbReference type="Pfam" id="PF13439"/>
    </source>
</evidence>
<dbReference type="Pfam" id="PF00534">
    <property type="entry name" value="Glycos_transf_1"/>
    <property type="match status" value="1"/>
</dbReference>
<dbReference type="Pfam" id="PF13439">
    <property type="entry name" value="Glyco_transf_4"/>
    <property type="match status" value="1"/>
</dbReference>
<keyword evidence="3" id="KW-0808">Transferase</keyword>
<dbReference type="RefSeq" id="WP_092334490.1">
    <property type="nucleotide sequence ID" value="NZ_FNCP01000018.1"/>
</dbReference>
<protein>
    <submittedName>
        <fullName evidence="3">Glycosyltransferase involved in cell wall bisynthesis</fullName>
    </submittedName>
</protein>
<dbReference type="PANTHER" id="PTHR45947">
    <property type="entry name" value="SULFOQUINOVOSYL TRANSFERASE SQD2"/>
    <property type="match status" value="1"/>
</dbReference>
<keyword evidence="4" id="KW-1185">Reference proteome</keyword>
<dbReference type="GO" id="GO:0016757">
    <property type="term" value="F:glycosyltransferase activity"/>
    <property type="evidence" value="ECO:0007669"/>
    <property type="project" value="TreeGrafter"/>
</dbReference>
<dbReference type="EMBL" id="FNCP01000018">
    <property type="protein sequence ID" value="SDH73773.1"/>
    <property type="molecule type" value="Genomic_DNA"/>
</dbReference>
<feature type="domain" description="Glycosyltransferase subfamily 4-like N-terminal" evidence="2">
    <location>
        <begin position="19"/>
        <end position="171"/>
    </location>
</feature>
<dbReference type="Gene3D" id="3.40.50.2000">
    <property type="entry name" value="Glycogen Phosphorylase B"/>
    <property type="match status" value="2"/>
</dbReference>
<dbReference type="STRING" id="1121419.SAMN05443529_11811"/>
<dbReference type="CDD" id="cd03812">
    <property type="entry name" value="GT4_CapH-like"/>
    <property type="match status" value="1"/>
</dbReference>
<organism evidence="3 4">
    <name type="scientific">Desulfosporosinus hippei DSM 8344</name>
    <dbReference type="NCBI Taxonomy" id="1121419"/>
    <lineage>
        <taxon>Bacteria</taxon>
        <taxon>Bacillati</taxon>
        <taxon>Bacillota</taxon>
        <taxon>Clostridia</taxon>
        <taxon>Eubacteriales</taxon>
        <taxon>Desulfitobacteriaceae</taxon>
        <taxon>Desulfosporosinus</taxon>
    </lineage>
</organism>
<dbReference type="Proteomes" id="UP000198656">
    <property type="component" value="Unassembled WGS sequence"/>
</dbReference>
<name>A0A1G8EV50_9FIRM</name>
<dbReference type="InterPro" id="IPR028098">
    <property type="entry name" value="Glyco_trans_4-like_N"/>
</dbReference>
<sequence>MATKVKVLNILTGGLRREGITSTQLEFMKRIDRTDVQVDILAVHNNAHDIIEEFRTLGCNVIISPDRKKELPKYLVVLFRLLKKEKYDVVHVHGSSSLLVVELVIAKLAGVPMRIAHSRNTRSENPKLHKFMRPMFDHSYTHAIACGKDAGKWLFGDKPFTVIHNGKDLQRFHFDIHVRENIRKTFRMGNKLVIGYVGNLNDQKNLPFLVDVFAKVHKCQPKSVLYIMGGGAMRESLEKQASSLDIENVVVFTGRITNVHEMLQAMDIMALPSLFEGLPNVVLEWQISGLPCLISDTITRECKVTNQVLFLPIDRGVDVWVDAILATNVGADRTALSDTACRELKAASFDIDENVKFLNEIYINAVEHGENK</sequence>
<dbReference type="InterPro" id="IPR001296">
    <property type="entry name" value="Glyco_trans_1"/>
</dbReference>
<feature type="domain" description="Glycosyl transferase family 1" evidence="1">
    <location>
        <begin position="180"/>
        <end position="297"/>
    </location>
</feature>
<gene>
    <name evidence="3" type="ORF">SAMN05443529_11811</name>
</gene>
<dbReference type="InterPro" id="IPR050194">
    <property type="entry name" value="Glycosyltransferase_grp1"/>
</dbReference>
<proteinExistence type="predicted"/>
<evidence type="ECO:0000313" key="4">
    <source>
        <dbReference type="Proteomes" id="UP000198656"/>
    </source>
</evidence>